<dbReference type="EMBL" id="JBHTAX010000005">
    <property type="protein sequence ID" value="MFC7192722.1"/>
    <property type="molecule type" value="Genomic_DNA"/>
</dbReference>
<evidence type="ECO:0000313" key="1">
    <source>
        <dbReference type="EMBL" id="MFC7192722.1"/>
    </source>
</evidence>
<sequence>MSDAAESSLYHLPDPPTFEFDDGQAFKLAGDEDPDEYWYVRARVWNYDATVEDIGPHSWYHKQYLVGEVSSLGGNERLITEKDLLDHYEPVPTAVAEEVFE</sequence>
<proteinExistence type="predicted"/>
<accession>A0ABD5YXP7</accession>
<comment type="caution">
    <text evidence="1">The sequence shown here is derived from an EMBL/GenBank/DDBJ whole genome shotgun (WGS) entry which is preliminary data.</text>
</comment>
<keyword evidence="2" id="KW-1185">Reference proteome</keyword>
<gene>
    <name evidence="1" type="ORF">ACFQL7_24890</name>
</gene>
<organism evidence="1 2">
    <name type="scientific">Halocatena marina</name>
    <dbReference type="NCBI Taxonomy" id="2934937"/>
    <lineage>
        <taxon>Archaea</taxon>
        <taxon>Methanobacteriati</taxon>
        <taxon>Methanobacteriota</taxon>
        <taxon>Stenosarchaea group</taxon>
        <taxon>Halobacteria</taxon>
        <taxon>Halobacteriales</taxon>
        <taxon>Natronomonadaceae</taxon>
        <taxon>Halocatena</taxon>
    </lineage>
</organism>
<reference evidence="1 2" key="1">
    <citation type="journal article" date="2019" name="Int. J. Syst. Evol. Microbiol.">
        <title>The Global Catalogue of Microorganisms (GCM) 10K type strain sequencing project: providing services to taxonomists for standard genome sequencing and annotation.</title>
        <authorList>
            <consortium name="The Broad Institute Genomics Platform"/>
            <consortium name="The Broad Institute Genome Sequencing Center for Infectious Disease"/>
            <person name="Wu L."/>
            <person name="Ma J."/>
        </authorList>
    </citation>
    <scope>NUCLEOTIDE SEQUENCE [LARGE SCALE GENOMIC DNA]</scope>
    <source>
        <strain evidence="1 2">RDMS1</strain>
    </source>
</reference>
<dbReference type="GeneID" id="76202423"/>
<name>A0ABD5YXP7_9EURY</name>
<evidence type="ECO:0000313" key="2">
    <source>
        <dbReference type="Proteomes" id="UP001596417"/>
    </source>
</evidence>
<protein>
    <submittedName>
        <fullName evidence="1">Uncharacterized protein</fullName>
    </submittedName>
</protein>
<dbReference type="AlphaFoldDB" id="A0ABD5YXP7"/>
<dbReference type="RefSeq" id="WP_264556708.1">
    <property type="nucleotide sequence ID" value="NZ_CP109981.1"/>
</dbReference>
<dbReference type="Proteomes" id="UP001596417">
    <property type="component" value="Unassembled WGS sequence"/>
</dbReference>